<dbReference type="STRING" id="29172.A0A0D8XRF2"/>
<protein>
    <recommendedName>
        <fullName evidence="2">SANTA domain-containing protein</fullName>
    </recommendedName>
</protein>
<dbReference type="Pfam" id="PF09133">
    <property type="entry name" value="SANTA"/>
    <property type="match status" value="1"/>
</dbReference>
<reference evidence="3 4" key="1">
    <citation type="submission" date="2013-11" db="EMBL/GenBank/DDBJ databases">
        <title>Draft genome of the bovine lungworm Dictyocaulus viviparus.</title>
        <authorList>
            <person name="Mitreva M."/>
        </authorList>
    </citation>
    <scope>NUCLEOTIDE SEQUENCE [LARGE SCALE GENOMIC DNA]</scope>
    <source>
        <strain evidence="3 4">HannoverDv2000</strain>
    </source>
</reference>
<dbReference type="AlphaFoldDB" id="A0A0D8XRF2"/>
<dbReference type="OrthoDB" id="2195551at2759"/>
<sequence length="169" mass="19341">MSTKYRLVGNINILDSATAGFPKEFVAKFIHGFPPDWRTTITDLYNRFIWHLQANGEFSNPDDDIHHSAINIKDNNNLQSFRNESEIKPTRRKSSAKHCDSSVISHKSFSRKVEAGCSLFLLSFYSPSSIDFVVFIHSWHVSQNILLFLIFFKLYLIPLVSAQNTSSVL</sequence>
<keyword evidence="1" id="KW-1133">Transmembrane helix</keyword>
<gene>
    <name evidence="3" type="ORF">DICVIV_07600</name>
</gene>
<organism evidence="3 4">
    <name type="scientific">Dictyocaulus viviparus</name>
    <name type="common">Bovine lungworm</name>
    <dbReference type="NCBI Taxonomy" id="29172"/>
    <lineage>
        <taxon>Eukaryota</taxon>
        <taxon>Metazoa</taxon>
        <taxon>Ecdysozoa</taxon>
        <taxon>Nematoda</taxon>
        <taxon>Chromadorea</taxon>
        <taxon>Rhabditida</taxon>
        <taxon>Rhabditina</taxon>
        <taxon>Rhabditomorpha</taxon>
        <taxon>Strongyloidea</taxon>
        <taxon>Metastrongylidae</taxon>
        <taxon>Dictyocaulus</taxon>
    </lineage>
</organism>
<feature type="transmembrane region" description="Helical" evidence="1">
    <location>
        <begin position="145"/>
        <end position="162"/>
    </location>
</feature>
<feature type="domain" description="SANTA" evidence="2">
    <location>
        <begin position="4"/>
        <end position="39"/>
    </location>
</feature>
<accession>A0A0D8XRF2</accession>
<evidence type="ECO:0000313" key="3">
    <source>
        <dbReference type="EMBL" id="KJH46329.1"/>
    </source>
</evidence>
<keyword evidence="1" id="KW-0812">Transmembrane</keyword>
<dbReference type="Proteomes" id="UP000053766">
    <property type="component" value="Unassembled WGS sequence"/>
</dbReference>
<evidence type="ECO:0000259" key="2">
    <source>
        <dbReference type="Pfam" id="PF09133"/>
    </source>
</evidence>
<reference evidence="4" key="2">
    <citation type="journal article" date="2016" name="Sci. Rep.">
        <title>Dictyocaulus viviparus genome, variome and transcriptome elucidate lungworm biology and support future intervention.</title>
        <authorList>
            <person name="McNulty S.N."/>
            <person name="Strube C."/>
            <person name="Rosa B.A."/>
            <person name="Martin J.C."/>
            <person name="Tyagi R."/>
            <person name="Choi Y.J."/>
            <person name="Wang Q."/>
            <person name="Hallsworth Pepin K."/>
            <person name="Zhang X."/>
            <person name="Ozersky P."/>
            <person name="Wilson R.K."/>
            <person name="Sternberg P.W."/>
            <person name="Gasser R.B."/>
            <person name="Mitreva M."/>
        </authorList>
    </citation>
    <scope>NUCLEOTIDE SEQUENCE [LARGE SCALE GENOMIC DNA]</scope>
    <source>
        <strain evidence="4">HannoverDv2000</strain>
    </source>
</reference>
<evidence type="ECO:0000313" key="4">
    <source>
        <dbReference type="Proteomes" id="UP000053766"/>
    </source>
</evidence>
<dbReference type="EMBL" id="KN716358">
    <property type="protein sequence ID" value="KJH46329.1"/>
    <property type="molecule type" value="Genomic_DNA"/>
</dbReference>
<keyword evidence="4" id="KW-1185">Reference proteome</keyword>
<name>A0A0D8XRF2_DICVI</name>
<dbReference type="InterPro" id="IPR015216">
    <property type="entry name" value="SANTA"/>
</dbReference>
<evidence type="ECO:0000256" key="1">
    <source>
        <dbReference type="SAM" id="Phobius"/>
    </source>
</evidence>
<proteinExistence type="predicted"/>
<feature type="transmembrane region" description="Helical" evidence="1">
    <location>
        <begin position="117"/>
        <end position="139"/>
    </location>
</feature>
<keyword evidence="1" id="KW-0472">Membrane</keyword>